<dbReference type="SUPFAM" id="SSF55874">
    <property type="entry name" value="ATPase domain of HSP90 chaperone/DNA topoisomerase II/histidine kinase"/>
    <property type="match status" value="1"/>
</dbReference>
<comment type="catalytic activity">
    <reaction evidence="1">
        <text>ATP + protein L-histidine = ADP + protein N-phospho-L-histidine.</text>
        <dbReference type="EC" id="2.7.13.3"/>
    </reaction>
</comment>
<evidence type="ECO:0000313" key="13">
    <source>
        <dbReference type="EMBL" id="MDA2808484.1"/>
    </source>
</evidence>
<evidence type="ECO:0000256" key="4">
    <source>
        <dbReference type="ARBA" id="ARBA00022679"/>
    </source>
</evidence>
<feature type="domain" description="Signal transduction histidine kinase subgroup 3 dimerisation and phosphoacceptor" evidence="12">
    <location>
        <begin position="549"/>
        <end position="614"/>
    </location>
</feature>
<feature type="transmembrane region" description="Helical" evidence="9">
    <location>
        <begin position="398"/>
        <end position="417"/>
    </location>
</feature>
<dbReference type="GO" id="GO:0016301">
    <property type="term" value="F:kinase activity"/>
    <property type="evidence" value="ECO:0007669"/>
    <property type="project" value="UniProtKB-KW"/>
</dbReference>
<keyword evidence="14" id="KW-1185">Reference proteome</keyword>
<accession>A0ABT4TUU6</accession>
<keyword evidence="5" id="KW-0547">Nucleotide-binding</keyword>
<dbReference type="CDD" id="cd16917">
    <property type="entry name" value="HATPase_UhpB-NarQ-NarX-like"/>
    <property type="match status" value="1"/>
</dbReference>
<evidence type="ECO:0000313" key="14">
    <source>
        <dbReference type="Proteomes" id="UP001165685"/>
    </source>
</evidence>
<feature type="transmembrane region" description="Helical" evidence="9">
    <location>
        <begin position="478"/>
        <end position="497"/>
    </location>
</feature>
<keyword evidence="7" id="KW-0067">ATP-binding</keyword>
<evidence type="ECO:0000259" key="12">
    <source>
        <dbReference type="Pfam" id="PF07730"/>
    </source>
</evidence>
<dbReference type="EC" id="2.7.13.3" evidence="2"/>
<dbReference type="PANTHER" id="PTHR24421">
    <property type="entry name" value="NITRATE/NITRITE SENSOR PROTEIN NARX-RELATED"/>
    <property type="match status" value="1"/>
</dbReference>
<organism evidence="13 14">
    <name type="scientific">Nocardiopsis suaedae</name>
    <dbReference type="NCBI Taxonomy" id="3018444"/>
    <lineage>
        <taxon>Bacteria</taxon>
        <taxon>Bacillati</taxon>
        <taxon>Actinomycetota</taxon>
        <taxon>Actinomycetes</taxon>
        <taxon>Streptosporangiales</taxon>
        <taxon>Nocardiopsidaceae</taxon>
        <taxon>Nocardiopsis</taxon>
    </lineage>
</organism>
<dbReference type="Gene3D" id="1.20.5.1930">
    <property type="match status" value="1"/>
</dbReference>
<feature type="transmembrane region" description="Helical" evidence="9">
    <location>
        <begin position="324"/>
        <end position="348"/>
    </location>
</feature>
<evidence type="ECO:0000256" key="2">
    <source>
        <dbReference type="ARBA" id="ARBA00012438"/>
    </source>
</evidence>
<dbReference type="Pfam" id="PF04024">
    <property type="entry name" value="PspC"/>
    <property type="match status" value="1"/>
</dbReference>
<dbReference type="InterPro" id="IPR007168">
    <property type="entry name" value="Phageshock_PspC_N"/>
</dbReference>
<name>A0ABT4TUU6_9ACTN</name>
<evidence type="ECO:0000256" key="1">
    <source>
        <dbReference type="ARBA" id="ARBA00000085"/>
    </source>
</evidence>
<feature type="transmembrane region" description="Helical" evidence="9">
    <location>
        <begin position="178"/>
        <end position="194"/>
    </location>
</feature>
<gene>
    <name evidence="13" type="ORF">O4U47_28510</name>
</gene>
<keyword evidence="4" id="KW-0808">Transferase</keyword>
<dbReference type="Gene3D" id="3.30.565.10">
    <property type="entry name" value="Histidine kinase-like ATPase, C-terminal domain"/>
    <property type="match status" value="1"/>
</dbReference>
<dbReference type="InterPro" id="IPR050482">
    <property type="entry name" value="Sensor_HK_TwoCompSys"/>
</dbReference>
<feature type="transmembrane region" description="Helical" evidence="9">
    <location>
        <begin position="71"/>
        <end position="89"/>
    </location>
</feature>
<dbReference type="PANTHER" id="PTHR24421:SF10">
    <property type="entry name" value="NITRATE_NITRITE SENSOR PROTEIN NARQ"/>
    <property type="match status" value="1"/>
</dbReference>
<sequence length="756" mass="79039">MDEDAVGHERGARAPSRFGRAFYDALWRPPSELERLLPAPAPEPVPRPQVGGVCAERAARKGLPVKRVRRTFVVTVLPALLYPVLWLVHAAGRPRARGRAAANRQLVLVAAALFTAWAVGPELYDYGIPRWTALAVGIAVGAPMLLLARSPLLTWRLMVPALAVTFVLPRDIPVETGVTAPVLLPFMIVLYLVAAQYHRGIATAVGAATTALFLAQGALPGRDLSDALVYAFMATTALVTGDNVRMRREESGVRAAPPPPPPDRPAIPLVDGVVDAVWRAPVRRPGGPMRLLGGPRRPRDTRLIAGVCAAFAPRSRSGRIALRVAAVLLTPGTAVVALAVYASLWLLMPSEGDPPPPSSGARPGPKVLARERIAWGVLGAASVGASAVAGVQLALFHLLPYPLAWTLGAAAGLPLALVPTAPLLAWRLGSGGLVLAVVSIGAFGAPPHDLWPWPAAGLVVMAVLVYAVAVAHGGRTAAGVAAATALAAFLPAAPLAGTPLLQTLWPCALAAGIAALGANVRGRLSAQRELAREAELRRREHARQAALEERSRIARELHDVVSHHMSMIAIQAEAAPYKYPGLPDGAAETFTTIRDASREALTEMRRVVRLLREQGEDAERAPQPGLDRLGELVEGARTAGMRVAVDDRSREAAVSEAVGRSAYRIVQEALSNAARHAPGARVEVELGPEGGALEVRVVNGPAAQDGVGGGFGPGGHGLVGMRERAAVLGGTLRAGPTPDGGFAVEARLPLEADGAQ</sequence>
<evidence type="ECO:0000256" key="7">
    <source>
        <dbReference type="ARBA" id="ARBA00022840"/>
    </source>
</evidence>
<keyword evidence="6 13" id="KW-0418">Kinase</keyword>
<dbReference type="Pfam" id="PF02518">
    <property type="entry name" value="HATPase_c"/>
    <property type="match status" value="1"/>
</dbReference>
<dbReference type="InterPro" id="IPR003594">
    <property type="entry name" value="HATPase_dom"/>
</dbReference>
<dbReference type="InterPro" id="IPR011712">
    <property type="entry name" value="Sig_transdc_His_kin_sub3_dim/P"/>
</dbReference>
<keyword evidence="9" id="KW-0812">Transmembrane</keyword>
<dbReference type="Pfam" id="PF07730">
    <property type="entry name" value="HisKA_3"/>
    <property type="match status" value="1"/>
</dbReference>
<protein>
    <recommendedName>
        <fullName evidence="2">histidine kinase</fullName>
        <ecNumber evidence="2">2.7.13.3</ecNumber>
    </recommendedName>
</protein>
<dbReference type="RefSeq" id="WP_270681078.1">
    <property type="nucleotide sequence ID" value="NZ_JAQFWP010000087.1"/>
</dbReference>
<evidence type="ECO:0000256" key="9">
    <source>
        <dbReference type="SAM" id="Phobius"/>
    </source>
</evidence>
<keyword evidence="3" id="KW-0597">Phosphoprotein</keyword>
<feature type="transmembrane region" description="Helical" evidence="9">
    <location>
        <begin position="101"/>
        <end position="119"/>
    </location>
</feature>
<feature type="transmembrane region" description="Helical" evidence="9">
    <location>
        <begin position="131"/>
        <end position="148"/>
    </location>
</feature>
<dbReference type="InterPro" id="IPR036890">
    <property type="entry name" value="HATPase_C_sf"/>
</dbReference>
<feature type="domain" description="Histidine kinase/HSP90-like ATPase" evidence="10">
    <location>
        <begin position="661"/>
        <end position="751"/>
    </location>
</feature>
<evidence type="ECO:0000256" key="6">
    <source>
        <dbReference type="ARBA" id="ARBA00022777"/>
    </source>
</evidence>
<comment type="caution">
    <text evidence="13">The sequence shown here is derived from an EMBL/GenBank/DDBJ whole genome shotgun (WGS) entry which is preliminary data.</text>
</comment>
<feature type="domain" description="Phage shock protein PspC N-terminal" evidence="11">
    <location>
        <begin position="296"/>
        <end position="351"/>
    </location>
</feature>
<evidence type="ECO:0000259" key="11">
    <source>
        <dbReference type="Pfam" id="PF04024"/>
    </source>
</evidence>
<evidence type="ECO:0000259" key="10">
    <source>
        <dbReference type="Pfam" id="PF02518"/>
    </source>
</evidence>
<proteinExistence type="predicted"/>
<feature type="transmembrane region" description="Helical" evidence="9">
    <location>
        <begin position="451"/>
        <end position="471"/>
    </location>
</feature>
<evidence type="ECO:0000256" key="5">
    <source>
        <dbReference type="ARBA" id="ARBA00022741"/>
    </source>
</evidence>
<evidence type="ECO:0000256" key="8">
    <source>
        <dbReference type="ARBA" id="ARBA00023012"/>
    </source>
</evidence>
<keyword evidence="9" id="KW-1133">Transmembrane helix</keyword>
<reference evidence="13" key="1">
    <citation type="submission" date="2023-01" db="EMBL/GenBank/DDBJ databases">
        <title>Draft genome sequence of Nocardiopsis sp. LSu2-4 isolated from halophytes.</title>
        <authorList>
            <person name="Duangmal K."/>
            <person name="Chantavorakit T."/>
        </authorList>
    </citation>
    <scope>NUCLEOTIDE SEQUENCE</scope>
    <source>
        <strain evidence="13">LSu2-4</strain>
    </source>
</reference>
<dbReference type="EMBL" id="JAQFWP010000087">
    <property type="protein sequence ID" value="MDA2808484.1"/>
    <property type="molecule type" value="Genomic_DNA"/>
</dbReference>
<feature type="transmembrane region" description="Helical" evidence="9">
    <location>
        <begin position="424"/>
        <end position="445"/>
    </location>
</feature>
<dbReference type="Proteomes" id="UP001165685">
    <property type="component" value="Unassembled WGS sequence"/>
</dbReference>
<keyword evidence="8" id="KW-0902">Two-component regulatory system</keyword>
<keyword evidence="9" id="KW-0472">Membrane</keyword>
<evidence type="ECO:0000256" key="3">
    <source>
        <dbReference type="ARBA" id="ARBA00022553"/>
    </source>
</evidence>